<dbReference type="Proteomes" id="UP001271007">
    <property type="component" value="Unassembled WGS sequence"/>
</dbReference>
<evidence type="ECO:0000313" key="2">
    <source>
        <dbReference type="EMBL" id="KAK3056994.1"/>
    </source>
</evidence>
<feature type="transmembrane region" description="Helical" evidence="1">
    <location>
        <begin position="45"/>
        <end position="65"/>
    </location>
</feature>
<dbReference type="EMBL" id="JAWDJX010000004">
    <property type="protein sequence ID" value="KAK3056994.1"/>
    <property type="molecule type" value="Genomic_DNA"/>
</dbReference>
<protein>
    <submittedName>
        <fullName evidence="2">Uncharacterized protein</fullName>
    </submittedName>
</protein>
<feature type="transmembrane region" description="Helical" evidence="1">
    <location>
        <begin position="12"/>
        <end position="33"/>
    </location>
</feature>
<reference evidence="2" key="1">
    <citation type="submission" date="2023-04" db="EMBL/GenBank/DDBJ databases">
        <title>Black Yeasts Isolated from many extreme environments.</title>
        <authorList>
            <person name="Coleine C."/>
            <person name="Stajich J.E."/>
            <person name="Selbmann L."/>
        </authorList>
    </citation>
    <scope>NUCLEOTIDE SEQUENCE</scope>
    <source>
        <strain evidence="2">CCFEE 5312</strain>
    </source>
</reference>
<sequence length="157" mass="17500">MDLPNYRLSQFAVGIPGIILILVVSCVVLTLAVRSGPDARWTARLPSYLLAGLITFYLALCLPIATPAAACWGIPTYLTFGVRLGQAVAPYCEDDLQARTSDSRREACTECVRSERLFEWFNGDGNWRLDKLDDSYQSVLKMCSFYMLLWFAGGLCL</sequence>
<keyword evidence="1" id="KW-0472">Membrane</keyword>
<evidence type="ECO:0000313" key="3">
    <source>
        <dbReference type="Proteomes" id="UP001271007"/>
    </source>
</evidence>
<gene>
    <name evidence="2" type="ORF">LTR09_002032</name>
</gene>
<organism evidence="2 3">
    <name type="scientific">Extremus antarcticus</name>
    <dbReference type="NCBI Taxonomy" id="702011"/>
    <lineage>
        <taxon>Eukaryota</taxon>
        <taxon>Fungi</taxon>
        <taxon>Dikarya</taxon>
        <taxon>Ascomycota</taxon>
        <taxon>Pezizomycotina</taxon>
        <taxon>Dothideomycetes</taxon>
        <taxon>Dothideomycetidae</taxon>
        <taxon>Mycosphaerellales</taxon>
        <taxon>Extremaceae</taxon>
        <taxon>Extremus</taxon>
    </lineage>
</organism>
<dbReference type="PROSITE" id="PS51257">
    <property type="entry name" value="PROKAR_LIPOPROTEIN"/>
    <property type="match status" value="1"/>
</dbReference>
<accession>A0AAJ0GGD4</accession>
<comment type="caution">
    <text evidence="2">The sequence shown here is derived from an EMBL/GenBank/DDBJ whole genome shotgun (WGS) entry which is preliminary data.</text>
</comment>
<keyword evidence="3" id="KW-1185">Reference proteome</keyword>
<dbReference type="AlphaFoldDB" id="A0AAJ0GGD4"/>
<keyword evidence="1" id="KW-0812">Transmembrane</keyword>
<evidence type="ECO:0000256" key="1">
    <source>
        <dbReference type="SAM" id="Phobius"/>
    </source>
</evidence>
<proteinExistence type="predicted"/>
<name>A0AAJ0GGD4_9PEZI</name>
<keyword evidence="1" id="KW-1133">Transmembrane helix</keyword>